<dbReference type="Proteomes" id="UP000011728">
    <property type="component" value="Chromosome"/>
</dbReference>
<dbReference type="PATRIC" id="fig|931276.5.peg.2721"/>
<accession>M1MEX9</accession>
<name>M1MEX9_9CLOT</name>
<dbReference type="eggNOG" id="COG5301">
    <property type="taxonomic scope" value="Bacteria"/>
</dbReference>
<dbReference type="OrthoDB" id="564699at2"/>
<feature type="domain" description="Phage tail fibre protein N-terminal" evidence="1">
    <location>
        <begin position="1"/>
        <end position="149"/>
    </location>
</feature>
<keyword evidence="3" id="KW-1185">Reference proteome</keyword>
<dbReference type="PANTHER" id="PTHR35191">
    <property type="entry name" value="PROPHAGE SIDE TAIL FIBER PROTEIN HOMOLOG STFQ-RELATED"/>
    <property type="match status" value="1"/>
</dbReference>
<dbReference type="EMBL" id="CP004121">
    <property type="protein sequence ID" value="AGF56474.1"/>
    <property type="molecule type" value="Genomic_DNA"/>
</dbReference>
<dbReference type="KEGG" id="csr:Cspa_c27090"/>
<dbReference type="STRING" id="36745.CLSAP_25170"/>
<proteinExistence type="predicted"/>
<gene>
    <name evidence="2" type="ORF">Cspa_c27090</name>
</gene>
<reference evidence="2 3" key="1">
    <citation type="submission" date="2013-02" db="EMBL/GenBank/DDBJ databases">
        <title>Genome sequence of Clostridium saccharoperbutylacetonicum N1-4(HMT).</title>
        <authorList>
            <person name="Poehlein A."/>
            <person name="Daniel R."/>
        </authorList>
    </citation>
    <scope>NUCLEOTIDE SEQUENCE [LARGE SCALE GENOMIC DNA]</scope>
    <source>
        <strain evidence="3">N1-4(HMT)</strain>
    </source>
</reference>
<evidence type="ECO:0000313" key="2">
    <source>
        <dbReference type="EMBL" id="AGF56474.1"/>
    </source>
</evidence>
<dbReference type="RefSeq" id="WP_015392793.1">
    <property type="nucleotide sequence ID" value="NC_020291.1"/>
</dbReference>
<dbReference type="AlphaFoldDB" id="M1MEX9"/>
<evidence type="ECO:0000313" key="3">
    <source>
        <dbReference type="Proteomes" id="UP000011728"/>
    </source>
</evidence>
<organism evidence="2 3">
    <name type="scientific">Clostridium saccharoperbutylacetonicum N1-4(HMT)</name>
    <dbReference type="NCBI Taxonomy" id="931276"/>
    <lineage>
        <taxon>Bacteria</taxon>
        <taxon>Bacillati</taxon>
        <taxon>Bacillota</taxon>
        <taxon>Clostridia</taxon>
        <taxon>Eubacteriales</taxon>
        <taxon>Clostridiaceae</taxon>
        <taxon>Clostridium</taxon>
    </lineage>
</organism>
<dbReference type="HOGENOM" id="CLU_008928_13_4_9"/>
<dbReference type="Pfam" id="PF12571">
    <property type="entry name" value="Phage_tail_fib"/>
    <property type="match status" value="1"/>
</dbReference>
<sequence>MAEKFYSLLTNIGKAKIANSIGLGTKVNFMIMKVGDGGGSYYEPTEDQADLKNTTWQGNINHVEIDNDNPSWLNIQVMIPSSVGGFTIREYGAFDEEGNMLGICKCAETYKPKIEDGSTKELLLNLTLAVTNTESVNLKIDPTIIFAKKSEIDQLRTDINAQLSDFVYQTAGGTSTSITLTMQTLVNGYFKTFIASANNNGAATTINGKKLYKPGTTTAPNLIAGKAYTVWYNQAGDCFFIKASAEGDAIAANVLAGKKFSNDNDTGLVGTLDLSNLVSGNIKSGVSINGVSGKASVVDTSDANALAGQILNGQTAYVNGNKVAGNMPNHSGADSPANSIAGTGAGRIYVRPQAGYYDGSVASYVDDGNYNPANIVSGKSILGLWGSATVASLGGVKIASGTITNIQYNSSNSQYYGTISGLSFTPSIIIMYYAGGIIQYPDAMIGVFCSQFVGNKYTVTKANASGYGSYLVDSTNIYNGGFKLPTFWGYYTNYPWQYIAIGN</sequence>
<dbReference type="InterPro" id="IPR022225">
    <property type="entry name" value="Phage_tail_fibre_N"/>
</dbReference>
<dbReference type="PANTHER" id="PTHR35191:SF1">
    <property type="entry name" value="PROPHAGE SIDE TAIL FIBER PROTEIN HOMOLOG STFQ-RELATED"/>
    <property type="match status" value="1"/>
</dbReference>
<dbReference type="InterPro" id="IPR051934">
    <property type="entry name" value="Phage_Tail_Fiber_Structural"/>
</dbReference>
<evidence type="ECO:0000259" key="1">
    <source>
        <dbReference type="Pfam" id="PF12571"/>
    </source>
</evidence>
<protein>
    <submittedName>
        <fullName evidence="2">Putative phage tail fiber protein</fullName>
    </submittedName>
</protein>